<feature type="domain" description="Myb-like" evidence="1">
    <location>
        <begin position="30"/>
        <end position="81"/>
    </location>
</feature>
<sequence length="141" mass="16410">FYFVQKFSSLQQFMEDLFGKIQIVDSEHKSKKVAYHTWSIEEENSLLNAVQTFGKDWNKIHHSILPNLLPIQIKNKYYTLVKRNSVSESQSSRTSEVETVKIKPVQAKREGQPAQEIKQVPNIGQKVDQDAWLGFNFQEQP</sequence>
<dbReference type="InterPro" id="IPR009057">
    <property type="entry name" value="Homeodomain-like_sf"/>
</dbReference>
<dbReference type="EMBL" id="GDID01003920">
    <property type="protein sequence ID" value="JAP92686.1"/>
    <property type="molecule type" value="Transcribed_RNA"/>
</dbReference>
<gene>
    <name evidence="3" type="ORF">TPC1_15289</name>
</gene>
<accession>A0A146KAZ8</accession>
<dbReference type="Pfam" id="PF00249">
    <property type="entry name" value="Myb_DNA-binding"/>
    <property type="match status" value="1"/>
</dbReference>
<evidence type="ECO:0000259" key="2">
    <source>
        <dbReference type="PROSITE" id="PS51294"/>
    </source>
</evidence>
<feature type="domain" description="HTH myb-type" evidence="2">
    <location>
        <begin position="37"/>
        <end position="85"/>
    </location>
</feature>
<dbReference type="InterPro" id="IPR001005">
    <property type="entry name" value="SANT/Myb"/>
</dbReference>
<dbReference type="SMART" id="SM00717">
    <property type="entry name" value="SANT"/>
    <property type="match status" value="1"/>
</dbReference>
<dbReference type="AlphaFoldDB" id="A0A146KAZ8"/>
<dbReference type="PROSITE" id="PS50090">
    <property type="entry name" value="MYB_LIKE"/>
    <property type="match status" value="1"/>
</dbReference>
<reference evidence="3" key="1">
    <citation type="submission" date="2015-07" db="EMBL/GenBank/DDBJ databases">
        <title>Adaptation to a free-living lifestyle via gene acquisitions in the diplomonad Trepomonas sp. PC1.</title>
        <authorList>
            <person name="Xu F."/>
            <person name="Jerlstrom-Hultqvist J."/>
            <person name="Kolisko M."/>
            <person name="Simpson A.G.B."/>
            <person name="Roger A.J."/>
            <person name="Svard S.G."/>
            <person name="Andersson J.O."/>
        </authorList>
    </citation>
    <scope>NUCLEOTIDE SEQUENCE</scope>
    <source>
        <strain evidence="3">PC1</strain>
    </source>
</reference>
<evidence type="ECO:0000313" key="3">
    <source>
        <dbReference type="EMBL" id="JAP92686.1"/>
    </source>
</evidence>
<organism evidence="3">
    <name type="scientific">Trepomonas sp. PC1</name>
    <dbReference type="NCBI Taxonomy" id="1076344"/>
    <lineage>
        <taxon>Eukaryota</taxon>
        <taxon>Metamonada</taxon>
        <taxon>Diplomonadida</taxon>
        <taxon>Hexamitidae</taxon>
        <taxon>Hexamitinae</taxon>
        <taxon>Trepomonas</taxon>
    </lineage>
</organism>
<keyword evidence="3" id="KW-0238">DNA-binding</keyword>
<feature type="non-terminal residue" evidence="3">
    <location>
        <position position="141"/>
    </location>
</feature>
<name>A0A146KAZ8_9EUKA</name>
<evidence type="ECO:0000259" key="1">
    <source>
        <dbReference type="PROSITE" id="PS50090"/>
    </source>
</evidence>
<proteinExistence type="predicted"/>
<dbReference type="Gene3D" id="1.10.10.60">
    <property type="entry name" value="Homeodomain-like"/>
    <property type="match status" value="1"/>
</dbReference>
<dbReference type="SUPFAM" id="SSF46689">
    <property type="entry name" value="Homeodomain-like"/>
    <property type="match status" value="1"/>
</dbReference>
<dbReference type="InterPro" id="IPR017930">
    <property type="entry name" value="Myb_dom"/>
</dbReference>
<dbReference type="PROSITE" id="PS51294">
    <property type="entry name" value="HTH_MYB"/>
    <property type="match status" value="1"/>
</dbReference>
<dbReference type="GO" id="GO:0003677">
    <property type="term" value="F:DNA binding"/>
    <property type="evidence" value="ECO:0007669"/>
    <property type="project" value="UniProtKB-KW"/>
</dbReference>
<protein>
    <submittedName>
        <fullName evidence="3">Myb-like DNA-binding domain-containing protein</fullName>
    </submittedName>
</protein>
<feature type="non-terminal residue" evidence="3">
    <location>
        <position position="1"/>
    </location>
</feature>